<evidence type="ECO:0000256" key="7">
    <source>
        <dbReference type="ARBA" id="ARBA00022989"/>
    </source>
</evidence>
<dbReference type="GO" id="GO:0005886">
    <property type="term" value="C:plasma membrane"/>
    <property type="evidence" value="ECO:0007669"/>
    <property type="project" value="UniProtKB-SubCell"/>
</dbReference>
<dbReference type="InterPro" id="IPR012902">
    <property type="entry name" value="N_methyl_site"/>
</dbReference>
<dbReference type="AlphaFoldDB" id="A0A4Z1R5D7"/>
<feature type="transmembrane region" description="Helical" evidence="9">
    <location>
        <begin position="27"/>
        <end position="51"/>
    </location>
</feature>
<dbReference type="GO" id="GO:0015627">
    <property type="term" value="C:type II protein secretion system complex"/>
    <property type="evidence" value="ECO:0007669"/>
    <property type="project" value="InterPro"/>
</dbReference>
<comment type="similarity">
    <text evidence="2">Belongs to the GSP I family.</text>
</comment>
<evidence type="ECO:0000256" key="6">
    <source>
        <dbReference type="ARBA" id="ARBA00022692"/>
    </source>
</evidence>
<name>A0A4Z1R5D7_9GAMM</name>
<keyword evidence="7 9" id="KW-1133">Transmembrane helix</keyword>
<evidence type="ECO:0000256" key="1">
    <source>
        <dbReference type="ARBA" id="ARBA00004377"/>
    </source>
</evidence>
<evidence type="ECO:0000256" key="4">
    <source>
        <dbReference type="ARBA" id="ARBA00022481"/>
    </source>
</evidence>
<protein>
    <submittedName>
        <fullName evidence="10">General secretion pathway protein GspI</fullName>
    </submittedName>
</protein>
<dbReference type="Proteomes" id="UP000298681">
    <property type="component" value="Unassembled WGS sequence"/>
</dbReference>
<comment type="subcellular location">
    <subcellularLocation>
        <location evidence="1">Cell inner membrane</location>
        <topology evidence="1">Single-pass membrane protein</topology>
    </subcellularLocation>
</comment>
<keyword evidence="5" id="KW-0997">Cell inner membrane</keyword>
<evidence type="ECO:0000256" key="2">
    <source>
        <dbReference type="ARBA" id="ARBA00008358"/>
    </source>
</evidence>
<dbReference type="Pfam" id="PF07963">
    <property type="entry name" value="N_methyl"/>
    <property type="match status" value="1"/>
</dbReference>
<evidence type="ECO:0000256" key="5">
    <source>
        <dbReference type="ARBA" id="ARBA00022519"/>
    </source>
</evidence>
<proteinExistence type="inferred from homology"/>
<gene>
    <name evidence="10" type="ORF">E4582_08715</name>
</gene>
<evidence type="ECO:0000313" key="11">
    <source>
        <dbReference type="Proteomes" id="UP000298681"/>
    </source>
</evidence>
<keyword evidence="3" id="KW-1003">Cell membrane</keyword>
<sequence>MTDARHAACSSSATRRRSHRSGIRRRVSGYTLLEVLVAFAVLALALTLLLGTLSGGARQVRWSADAGRAALHAQSLLADVGVGAPLQPGRREGVFDDGRYRWSLEVAPWVEADRPLPVVVDPYAPQLLSLQLTVLWGEGGPRERLQLHSLRLVQADAMAGVP</sequence>
<keyword evidence="6 9" id="KW-0812">Transmembrane</keyword>
<evidence type="ECO:0000256" key="3">
    <source>
        <dbReference type="ARBA" id="ARBA00022475"/>
    </source>
</evidence>
<dbReference type="EMBL" id="SPUH01000001">
    <property type="protein sequence ID" value="TKS54832.1"/>
    <property type="molecule type" value="Genomic_DNA"/>
</dbReference>
<dbReference type="PANTHER" id="PTHR38779">
    <property type="entry name" value="TYPE II SECRETION SYSTEM PROTEIN I-RELATED"/>
    <property type="match status" value="1"/>
</dbReference>
<evidence type="ECO:0000256" key="9">
    <source>
        <dbReference type="SAM" id="Phobius"/>
    </source>
</evidence>
<evidence type="ECO:0000256" key="8">
    <source>
        <dbReference type="ARBA" id="ARBA00023136"/>
    </source>
</evidence>
<dbReference type="InterPro" id="IPR010052">
    <property type="entry name" value="T2SS_protein-GspI"/>
</dbReference>
<reference evidence="10 11" key="1">
    <citation type="submission" date="2019-01" db="EMBL/GenBank/DDBJ databases">
        <authorList>
            <person name="Zhang S."/>
        </authorList>
    </citation>
    <scope>NUCLEOTIDE SEQUENCE [LARGE SCALE GENOMIC DNA]</scope>
    <source>
        <strain evidence="10 11">1626</strain>
    </source>
</reference>
<keyword evidence="11" id="KW-1185">Reference proteome</keyword>
<dbReference type="NCBIfam" id="NF047828">
    <property type="entry name" value="T3SSXpsI"/>
    <property type="match status" value="1"/>
</dbReference>
<keyword evidence="8 9" id="KW-0472">Membrane</keyword>
<comment type="caution">
    <text evidence="10">The sequence shown here is derived from an EMBL/GenBank/DDBJ whole genome shotgun (WGS) entry which is preliminary data.</text>
</comment>
<evidence type="ECO:0000313" key="10">
    <source>
        <dbReference type="EMBL" id="TKS54832.1"/>
    </source>
</evidence>
<organism evidence="10 11">
    <name type="scientific">Luteimonas yindakuii</name>
    <dbReference type="NCBI Taxonomy" id="2565782"/>
    <lineage>
        <taxon>Bacteria</taxon>
        <taxon>Pseudomonadati</taxon>
        <taxon>Pseudomonadota</taxon>
        <taxon>Gammaproteobacteria</taxon>
        <taxon>Lysobacterales</taxon>
        <taxon>Lysobacteraceae</taxon>
        <taxon>Luteimonas</taxon>
    </lineage>
</organism>
<accession>A0A4Z1R5D7</accession>
<dbReference type="PANTHER" id="PTHR38779:SF2">
    <property type="entry name" value="TYPE II SECRETION SYSTEM PROTEIN I-RELATED"/>
    <property type="match status" value="1"/>
</dbReference>
<dbReference type="PROSITE" id="PS00409">
    <property type="entry name" value="PROKAR_NTER_METHYL"/>
    <property type="match status" value="1"/>
</dbReference>
<keyword evidence="4" id="KW-0488">Methylation</keyword>
<dbReference type="GO" id="GO:0015628">
    <property type="term" value="P:protein secretion by the type II secretion system"/>
    <property type="evidence" value="ECO:0007669"/>
    <property type="project" value="InterPro"/>
</dbReference>